<dbReference type="Proteomes" id="UP000270046">
    <property type="component" value="Chromosome"/>
</dbReference>
<dbReference type="OrthoDB" id="9778545at2"/>
<proteinExistence type="inferred from homology"/>
<evidence type="ECO:0000256" key="2">
    <source>
        <dbReference type="ARBA" id="ARBA00005992"/>
    </source>
</evidence>
<evidence type="ECO:0000256" key="6">
    <source>
        <dbReference type="ARBA" id="ARBA00023316"/>
    </source>
</evidence>
<gene>
    <name evidence="9" type="ORF">HYN43_008565</name>
</gene>
<keyword evidence="5 7" id="KW-0573">Peptidoglycan synthesis</keyword>
<dbReference type="CDD" id="cd16913">
    <property type="entry name" value="YkuD_like"/>
    <property type="match status" value="1"/>
</dbReference>
<dbReference type="InterPro" id="IPR045380">
    <property type="entry name" value="LD_TPept_scaffold_dom"/>
</dbReference>
<evidence type="ECO:0000313" key="10">
    <source>
        <dbReference type="Proteomes" id="UP000270046"/>
    </source>
</evidence>
<dbReference type="UniPathway" id="UPA00219"/>
<evidence type="ECO:0000256" key="4">
    <source>
        <dbReference type="ARBA" id="ARBA00022960"/>
    </source>
</evidence>
<dbReference type="PROSITE" id="PS52029">
    <property type="entry name" value="LD_TPASE"/>
    <property type="match status" value="1"/>
</dbReference>
<dbReference type="RefSeq" id="WP_119409046.1">
    <property type="nucleotide sequence ID" value="NZ_CP032869.1"/>
</dbReference>
<dbReference type="GO" id="GO:0009252">
    <property type="term" value="P:peptidoglycan biosynthetic process"/>
    <property type="evidence" value="ECO:0007669"/>
    <property type="project" value="UniProtKB-UniPathway"/>
</dbReference>
<evidence type="ECO:0000256" key="5">
    <source>
        <dbReference type="ARBA" id="ARBA00022984"/>
    </source>
</evidence>
<comment type="similarity">
    <text evidence="2">Belongs to the YkuD family.</text>
</comment>
<feature type="active site" description="Proton donor/acceptor" evidence="7">
    <location>
        <position position="411"/>
    </location>
</feature>
<evidence type="ECO:0000256" key="7">
    <source>
        <dbReference type="PROSITE-ProRule" id="PRU01373"/>
    </source>
</evidence>
<feature type="domain" description="L,D-TPase catalytic" evidence="8">
    <location>
        <begin position="257"/>
        <end position="460"/>
    </location>
</feature>
<evidence type="ECO:0000259" key="8">
    <source>
        <dbReference type="PROSITE" id="PS52029"/>
    </source>
</evidence>
<dbReference type="GO" id="GO:0008360">
    <property type="term" value="P:regulation of cell shape"/>
    <property type="evidence" value="ECO:0007669"/>
    <property type="project" value="UniProtKB-UniRule"/>
</dbReference>
<organism evidence="9 10">
    <name type="scientific">Mucilaginibacter celer</name>
    <dbReference type="NCBI Taxonomy" id="2305508"/>
    <lineage>
        <taxon>Bacteria</taxon>
        <taxon>Pseudomonadati</taxon>
        <taxon>Bacteroidota</taxon>
        <taxon>Sphingobacteriia</taxon>
        <taxon>Sphingobacteriales</taxon>
        <taxon>Sphingobacteriaceae</taxon>
        <taxon>Mucilaginibacter</taxon>
    </lineage>
</organism>
<name>A0A494VLE4_9SPHI</name>
<dbReference type="SUPFAM" id="SSF141523">
    <property type="entry name" value="L,D-transpeptidase catalytic domain-like"/>
    <property type="match status" value="1"/>
</dbReference>
<dbReference type="InterPro" id="IPR005490">
    <property type="entry name" value="LD_TPept_cat_dom"/>
</dbReference>
<evidence type="ECO:0000256" key="3">
    <source>
        <dbReference type="ARBA" id="ARBA00022679"/>
    </source>
</evidence>
<dbReference type="PANTHER" id="PTHR41533:SF2">
    <property type="entry name" value="BLR7131 PROTEIN"/>
    <property type="match status" value="1"/>
</dbReference>
<dbReference type="GO" id="GO:0016740">
    <property type="term" value="F:transferase activity"/>
    <property type="evidence" value="ECO:0007669"/>
    <property type="project" value="UniProtKB-KW"/>
</dbReference>
<dbReference type="GO" id="GO:0071555">
    <property type="term" value="P:cell wall organization"/>
    <property type="evidence" value="ECO:0007669"/>
    <property type="project" value="UniProtKB-UniRule"/>
</dbReference>
<protein>
    <submittedName>
        <fullName evidence="9">L,D-transpeptidase</fullName>
    </submittedName>
</protein>
<dbReference type="Pfam" id="PF20142">
    <property type="entry name" value="Scaffold"/>
    <property type="match status" value="1"/>
</dbReference>
<accession>A0A494VLE4</accession>
<dbReference type="InterPro" id="IPR052905">
    <property type="entry name" value="LD-transpeptidase_YkuD-like"/>
</dbReference>
<dbReference type="Pfam" id="PF03734">
    <property type="entry name" value="YkuD"/>
    <property type="match status" value="1"/>
</dbReference>
<dbReference type="InterPro" id="IPR038063">
    <property type="entry name" value="Transpep_catalytic_dom"/>
</dbReference>
<keyword evidence="6 7" id="KW-0961">Cell wall biogenesis/degradation</keyword>
<dbReference type="EMBL" id="CP032869">
    <property type="protein sequence ID" value="AYL95344.1"/>
    <property type="molecule type" value="Genomic_DNA"/>
</dbReference>
<dbReference type="KEGG" id="muh:HYN43_008565"/>
<sequence length="513" mass="58578">MIPIPIRKHFLPIILSTCFVLLLALQSCKKKHSVIADEMFRVTKNEIFKKADTADYIPVFNKVFANYRKKIANPLVIESFFKKNGYEPILVVNHLNNGDLDALPEYISRINEHGLDPSSYPTEEIKTLVAKLKDKAAIKTIEEGYETLAKLEILTAGAFVKYSNALQYGVMNPKKLYSRYFMATRRPDSVGMLATLSTANFKTYLDSIQPKNPQYLAIQKAYRDSVTLNGLSREESKRYLLVALERLRWRNKPYEPKYVIVNIPDYRLDVMEDGKSVLNMKVCVGQGRNMENQNTLAHFEDTARVDKPYPRETPLLNSIIHSVEVNPVWNIPRSIATKEIIVEAANDRYYLANKNIDVFKDGKRIADPETIDWLQVTPDNLEYEFKQRPGEENSLGKIKFLFKNRSSVYLHDTPNKLAFRHAMRAVSHGCVRVGDPLGLAKNLFGEGADLDTIANDMVINKPEPTNIGLPKKTPIYITYVTCWADENGAIQYRQDVYGLDIVLYAHMENIVAK</sequence>
<dbReference type="GO" id="GO:0004180">
    <property type="term" value="F:carboxypeptidase activity"/>
    <property type="evidence" value="ECO:0007669"/>
    <property type="project" value="UniProtKB-ARBA"/>
</dbReference>
<keyword evidence="10" id="KW-1185">Reference proteome</keyword>
<comment type="pathway">
    <text evidence="1 7">Cell wall biogenesis; peptidoglycan biosynthesis.</text>
</comment>
<feature type="active site" description="Nucleophile" evidence="7">
    <location>
        <position position="430"/>
    </location>
</feature>
<keyword evidence="3" id="KW-0808">Transferase</keyword>
<reference evidence="9 10" key="1">
    <citation type="submission" date="2018-10" db="EMBL/GenBank/DDBJ databases">
        <title>Genome sequencing of Mucilaginibacter sp. HYN0043.</title>
        <authorList>
            <person name="Kim M."/>
            <person name="Yi H."/>
        </authorList>
    </citation>
    <scope>NUCLEOTIDE SEQUENCE [LARGE SCALE GENOMIC DNA]</scope>
    <source>
        <strain evidence="9 10">HYN0043</strain>
    </source>
</reference>
<dbReference type="AlphaFoldDB" id="A0A494VLE4"/>
<evidence type="ECO:0000256" key="1">
    <source>
        <dbReference type="ARBA" id="ARBA00004752"/>
    </source>
</evidence>
<dbReference type="PANTHER" id="PTHR41533">
    <property type="entry name" value="L,D-TRANSPEPTIDASE HI_1667-RELATED"/>
    <property type="match status" value="1"/>
</dbReference>
<dbReference type="Gene3D" id="2.40.440.10">
    <property type="entry name" value="L,D-transpeptidase catalytic domain-like"/>
    <property type="match status" value="1"/>
</dbReference>
<evidence type="ECO:0000313" key="9">
    <source>
        <dbReference type="EMBL" id="AYL95344.1"/>
    </source>
</evidence>
<keyword evidence="4 7" id="KW-0133">Cell shape</keyword>
<dbReference type="PROSITE" id="PS51257">
    <property type="entry name" value="PROKAR_LIPOPROTEIN"/>
    <property type="match status" value="1"/>
</dbReference>